<evidence type="ECO:0008006" key="3">
    <source>
        <dbReference type="Google" id="ProtNLM"/>
    </source>
</evidence>
<accession>A0ABT6SN68</accession>
<organism evidence="1 2">
    <name type="scientific">Streptomyces cavernicola</name>
    <dbReference type="NCBI Taxonomy" id="3043613"/>
    <lineage>
        <taxon>Bacteria</taxon>
        <taxon>Bacillati</taxon>
        <taxon>Actinomycetota</taxon>
        <taxon>Actinomycetes</taxon>
        <taxon>Kitasatosporales</taxon>
        <taxon>Streptomycetaceae</taxon>
        <taxon>Streptomyces</taxon>
    </lineage>
</organism>
<dbReference type="Proteomes" id="UP001223978">
    <property type="component" value="Unassembled WGS sequence"/>
</dbReference>
<evidence type="ECO:0000313" key="1">
    <source>
        <dbReference type="EMBL" id="MDI3409440.1"/>
    </source>
</evidence>
<keyword evidence="2" id="KW-1185">Reference proteome</keyword>
<name>A0ABT6SN68_9ACTN</name>
<proteinExistence type="predicted"/>
<protein>
    <recommendedName>
        <fullName evidence="3">HNH endonuclease</fullName>
    </recommendedName>
</protein>
<gene>
    <name evidence="1" type="ORF">QIS96_37180</name>
</gene>
<evidence type="ECO:0000313" key="2">
    <source>
        <dbReference type="Proteomes" id="UP001223978"/>
    </source>
</evidence>
<sequence length="74" mass="8837">MARTTEKYCFTCDSYEEHRKLDEEEQAKLRRRLGRSSVNEFLVCVAPDCFNLRTGWNKRPFPEPIRLSELNEPE</sequence>
<comment type="caution">
    <text evidence="1">The sequence shown here is derived from an EMBL/GenBank/DDBJ whole genome shotgun (WGS) entry which is preliminary data.</text>
</comment>
<dbReference type="RefSeq" id="WP_282547306.1">
    <property type="nucleotide sequence ID" value="NZ_JASCIQ010000077.1"/>
</dbReference>
<dbReference type="EMBL" id="JASCIQ010000077">
    <property type="protein sequence ID" value="MDI3409440.1"/>
    <property type="molecule type" value="Genomic_DNA"/>
</dbReference>
<reference evidence="1 2" key="1">
    <citation type="submission" date="2023-05" db="EMBL/GenBank/DDBJ databases">
        <title>Draft genome sequence of Streptomyces sp. B-S-A6 isolated from a cave soil in Thailand.</title>
        <authorList>
            <person name="Chamroensaksri N."/>
            <person name="Muangham S."/>
        </authorList>
    </citation>
    <scope>NUCLEOTIDE SEQUENCE [LARGE SCALE GENOMIC DNA]</scope>
    <source>
        <strain evidence="1 2">B-S-A6</strain>
    </source>
</reference>